<evidence type="ECO:0000313" key="3">
    <source>
        <dbReference type="Proteomes" id="UP000769766"/>
    </source>
</evidence>
<dbReference type="PANTHER" id="PTHR43031:SF1">
    <property type="entry name" value="PYRIDINE NUCLEOTIDE-DISULPHIDE OXIDOREDUCTASE"/>
    <property type="match status" value="1"/>
</dbReference>
<dbReference type="Proteomes" id="UP000769766">
    <property type="component" value="Unassembled WGS sequence"/>
</dbReference>
<comment type="caution">
    <text evidence="2">The sequence shown here is derived from an EMBL/GenBank/DDBJ whole genome shotgun (WGS) entry which is preliminary data.</text>
</comment>
<protein>
    <submittedName>
        <fullName evidence="2">Rhodanese-like domain-containing protein</fullName>
    </submittedName>
</protein>
<dbReference type="InterPro" id="IPR036873">
    <property type="entry name" value="Rhodanese-like_dom_sf"/>
</dbReference>
<accession>A0A932FWC0</accession>
<dbReference type="Pfam" id="PF00581">
    <property type="entry name" value="Rhodanese"/>
    <property type="match status" value="1"/>
</dbReference>
<reference evidence="2" key="1">
    <citation type="submission" date="2020-07" db="EMBL/GenBank/DDBJ databases">
        <title>Huge and variable diversity of episymbiotic CPR bacteria and DPANN archaea in groundwater ecosystems.</title>
        <authorList>
            <person name="He C.Y."/>
            <person name="Keren R."/>
            <person name="Whittaker M."/>
            <person name="Farag I.F."/>
            <person name="Doudna J."/>
            <person name="Cate J.H.D."/>
            <person name="Banfield J.F."/>
        </authorList>
    </citation>
    <scope>NUCLEOTIDE SEQUENCE</scope>
    <source>
        <strain evidence="2">NC_groundwater_672_Ag_B-0.1um_62_36</strain>
    </source>
</reference>
<gene>
    <name evidence="2" type="ORF">HYY20_12290</name>
</gene>
<dbReference type="AlphaFoldDB" id="A0A932FWC0"/>
<sequence length="173" mass="19055">MSVLLGTAMIGAFFLHALYAKDMMASLHKNGAFSRITIEEAQAITQDPNVVFIDARSAEEYASGHIPQSICLPHASFAEIYPLIQQALSPKATLITYCEGERCGLSDHLRERLSREGFKDVRVLSGGWLAWRDKGLPWEIGEPSWKKGSMRLPSRGAGGNAPRMLLGRKIPMA</sequence>
<feature type="domain" description="Rhodanese" evidence="1">
    <location>
        <begin position="46"/>
        <end position="140"/>
    </location>
</feature>
<organism evidence="2 3">
    <name type="scientific">Tectimicrobiota bacterium</name>
    <dbReference type="NCBI Taxonomy" id="2528274"/>
    <lineage>
        <taxon>Bacteria</taxon>
        <taxon>Pseudomonadati</taxon>
        <taxon>Nitrospinota/Tectimicrobiota group</taxon>
        <taxon>Candidatus Tectimicrobiota</taxon>
    </lineage>
</organism>
<dbReference type="Gene3D" id="3.40.250.10">
    <property type="entry name" value="Rhodanese-like domain"/>
    <property type="match status" value="1"/>
</dbReference>
<proteinExistence type="predicted"/>
<dbReference type="EMBL" id="JACPRF010000376">
    <property type="protein sequence ID" value="MBI2877650.1"/>
    <property type="molecule type" value="Genomic_DNA"/>
</dbReference>
<name>A0A932FWC0_UNCTE</name>
<dbReference type="InterPro" id="IPR050229">
    <property type="entry name" value="GlpE_sulfurtransferase"/>
</dbReference>
<dbReference type="PROSITE" id="PS50206">
    <property type="entry name" value="RHODANESE_3"/>
    <property type="match status" value="1"/>
</dbReference>
<dbReference type="SUPFAM" id="SSF52821">
    <property type="entry name" value="Rhodanese/Cell cycle control phosphatase"/>
    <property type="match status" value="1"/>
</dbReference>
<dbReference type="SMART" id="SM00450">
    <property type="entry name" value="RHOD"/>
    <property type="match status" value="1"/>
</dbReference>
<dbReference type="InterPro" id="IPR001763">
    <property type="entry name" value="Rhodanese-like_dom"/>
</dbReference>
<evidence type="ECO:0000259" key="1">
    <source>
        <dbReference type="PROSITE" id="PS50206"/>
    </source>
</evidence>
<evidence type="ECO:0000313" key="2">
    <source>
        <dbReference type="EMBL" id="MBI2877650.1"/>
    </source>
</evidence>
<dbReference type="PANTHER" id="PTHR43031">
    <property type="entry name" value="FAD-DEPENDENT OXIDOREDUCTASE"/>
    <property type="match status" value="1"/>
</dbReference>
<dbReference type="CDD" id="cd00158">
    <property type="entry name" value="RHOD"/>
    <property type="match status" value="1"/>
</dbReference>